<evidence type="ECO:0000256" key="15">
    <source>
        <dbReference type="SAM" id="Phobius"/>
    </source>
</evidence>
<dbReference type="Pfam" id="PF20519">
    <property type="entry name" value="Polycystin_dom"/>
    <property type="match status" value="1"/>
</dbReference>
<keyword evidence="18" id="KW-1185">Reference proteome</keyword>
<dbReference type="PRINTS" id="PR01433">
    <property type="entry name" value="POLYCYSTIN2"/>
</dbReference>
<dbReference type="InterPro" id="IPR013122">
    <property type="entry name" value="PKD1_2_channel"/>
</dbReference>
<evidence type="ECO:0000256" key="1">
    <source>
        <dbReference type="ARBA" id="ARBA00004541"/>
    </source>
</evidence>
<feature type="binding site" evidence="12">
    <location>
        <position position="624"/>
    </location>
    <ligand>
        <name>Ca(2+)</name>
        <dbReference type="ChEBI" id="CHEBI:29108"/>
        <label>2</label>
    </ligand>
</feature>
<feature type="transmembrane region" description="Helical" evidence="15">
    <location>
        <begin position="434"/>
        <end position="456"/>
    </location>
</feature>
<gene>
    <name evidence="17" type="ORF">AMSG_00463</name>
</gene>
<feature type="binding site" evidence="12">
    <location>
        <position position="635"/>
    </location>
    <ligand>
        <name>Ca(2+)</name>
        <dbReference type="ChEBI" id="CHEBI:29108"/>
        <label>2</label>
    </ligand>
</feature>
<feature type="region of interest" description="Disordered" evidence="14">
    <location>
        <begin position="780"/>
        <end position="832"/>
    </location>
</feature>
<keyword evidence="8 15" id="KW-0472">Membrane</keyword>
<keyword evidence="12" id="KW-0479">Metal-binding</keyword>
<evidence type="ECO:0000256" key="8">
    <source>
        <dbReference type="ARBA" id="ARBA00023136"/>
    </source>
</evidence>
<evidence type="ECO:0000256" key="2">
    <source>
        <dbReference type="ARBA" id="ARBA00004651"/>
    </source>
</evidence>
<keyword evidence="6 12" id="KW-0106">Calcium</keyword>
<evidence type="ECO:0000256" key="3">
    <source>
        <dbReference type="ARBA" id="ARBA00007200"/>
    </source>
</evidence>
<feature type="disulfide bond" evidence="13">
    <location>
        <begin position="159"/>
        <end position="172"/>
    </location>
</feature>
<dbReference type="OrthoDB" id="444119at2759"/>
<accession>A0A0L0D9F5</accession>
<keyword evidence="12" id="KW-0406">Ion transport</keyword>
<dbReference type="GO" id="GO:0005262">
    <property type="term" value="F:calcium channel activity"/>
    <property type="evidence" value="ECO:0007669"/>
    <property type="project" value="UniProtKB-KW"/>
</dbReference>
<dbReference type="InterPro" id="IPR046791">
    <property type="entry name" value="Polycystin_dom"/>
</dbReference>
<keyword evidence="4 12" id="KW-0107">Calcium channel</keyword>
<dbReference type="EMBL" id="GL349434">
    <property type="protein sequence ID" value="KNC48686.1"/>
    <property type="molecule type" value="Genomic_DNA"/>
</dbReference>
<dbReference type="GO" id="GO:0005886">
    <property type="term" value="C:plasma membrane"/>
    <property type="evidence" value="ECO:0007669"/>
    <property type="project" value="UniProtKB-SubCell"/>
</dbReference>
<dbReference type="GeneID" id="25560271"/>
<evidence type="ECO:0000256" key="10">
    <source>
        <dbReference type="ARBA" id="ARBA00023303"/>
    </source>
</evidence>
<dbReference type="Gene3D" id="1.10.238.10">
    <property type="entry name" value="EF-hand"/>
    <property type="match status" value="1"/>
</dbReference>
<keyword evidence="9" id="KW-0325">Glycoprotein</keyword>
<evidence type="ECO:0000256" key="13">
    <source>
        <dbReference type="PIRSR" id="PIRSR603915-2"/>
    </source>
</evidence>
<feature type="transmembrane region" description="Helical" evidence="15">
    <location>
        <begin position="298"/>
        <end position="316"/>
    </location>
</feature>
<feature type="transmembrane region" description="Helical" evidence="15">
    <location>
        <begin position="43"/>
        <end position="63"/>
    </location>
</feature>
<keyword evidence="11" id="KW-0968">Cytoplasmic vesicle</keyword>
<dbReference type="GO" id="GO:0005509">
    <property type="term" value="F:calcium ion binding"/>
    <property type="evidence" value="ECO:0007669"/>
    <property type="project" value="InterPro"/>
</dbReference>
<evidence type="ECO:0000256" key="9">
    <source>
        <dbReference type="ARBA" id="ARBA00023180"/>
    </source>
</evidence>
<evidence type="ECO:0000256" key="7">
    <source>
        <dbReference type="ARBA" id="ARBA00022989"/>
    </source>
</evidence>
<keyword evidence="12" id="KW-0813">Transport</keyword>
<feature type="binding site" evidence="12">
    <location>
        <position position="628"/>
    </location>
    <ligand>
        <name>Ca(2+)</name>
        <dbReference type="ChEBI" id="CHEBI:29108"/>
        <label>2</label>
    </ligand>
</feature>
<dbReference type="PROSITE" id="PS00018">
    <property type="entry name" value="EF_HAND_1"/>
    <property type="match status" value="1"/>
</dbReference>
<comment type="subcellular location">
    <subcellularLocation>
        <location evidence="2">Cell membrane</location>
        <topology evidence="2">Multi-pass membrane protein</topology>
    </subcellularLocation>
    <subcellularLocation>
        <location evidence="1">Cytoplasmic vesicle</location>
    </subcellularLocation>
</comment>
<reference evidence="17 18" key="1">
    <citation type="submission" date="2010-05" db="EMBL/GenBank/DDBJ databases">
        <title>The Genome Sequence of Thecamonas trahens ATCC 50062.</title>
        <authorList>
            <consortium name="The Broad Institute Genome Sequencing Platform"/>
            <person name="Russ C."/>
            <person name="Cuomo C."/>
            <person name="Shea T."/>
            <person name="Young S.K."/>
            <person name="Zeng Q."/>
            <person name="Koehrsen M."/>
            <person name="Haas B."/>
            <person name="Borodovsky M."/>
            <person name="Guigo R."/>
            <person name="Alvarado L."/>
            <person name="Berlin A."/>
            <person name="Bochicchio J."/>
            <person name="Borenstein D."/>
            <person name="Chapman S."/>
            <person name="Chen Z."/>
            <person name="Freedman E."/>
            <person name="Gellesch M."/>
            <person name="Goldberg J."/>
            <person name="Griggs A."/>
            <person name="Gujja S."/>
            <person name="Heilman E."/>
            <person name="Heiman D."/>
            <person name="Hepburn T."/>
            <person name="Howarth C."/>
            <person name="Jen D."/>
            <person name="Larson L."/>
            <person name="Mehta T."/>
            <person name="Park D."/>
            <person name="Pearson M."/>
            <person name="Roberts A."/>
            <person name="Saif S."/>
            <person name="Shenoy N."/>
            <person name="Sisk P."/>
            <person name="Stolte C."/>
            <person name="Sykes S."/>
            <person name="Thomson T."/>
            <person name="Walk T."/>
            <person name="White J."/>
            <person name="Yandava C."/>
            <person name="Burger G."/>
            <person name="Gray M.W."/>
            <person name="Holland P.W.H."/>
            <person name="King N."/>
            <person name="Lang F.B.F."/>
            <person name="Roger A.J."/>
            <person name="Ruiz-Trillo I."/>
            <person name="Lander E."/>
            <person name="Nusbaum C."/>
        </authorList>
    </citation>
    <scope>NUCLEOTIDE SEQUENCE [LARGE SCALE GENOMIC DNA]</scope>
    <source>
        <strain evidence="17 18">ATCC 50062</strain>
    </source>
</reference>
<name>A0A0L0D9F5_THETB</name>
<dbReference type="SUPFAM" id="SSF47473">
    <property type="entry name" value="EF-hand"/>
    <property type="match status" value="1"/>
</dbReference>
<dbReference type="OMA" id="REWYIRT"/>
<protein>
    <submittedName>
        <fullName evidence="17">Polycystin 2</fullName>
    </submittedName>
</protein>
<feature type="transmembrane region" description="Helical" evidence="15">
    <location>
        <begin position="354"/>
        <end position="374"/>
    </location>
</feature>
<dbReference type="InterPro" id="IPR011992">
    <property type="entry name" value="EF-hand-dom_pair"/>
</dbReference>
<dbReference type="Gene3D" id="1.10.287.70">
    <property type="match status" value="1"/>
</dbReference>
<evidence type="ECO:0000256" key="4">
    <source>
        <dbReference type="ARBA" id="ARBA00022673"/>
    </source>
</evidence>
<dbReference type="InterPro" id="IPR003915">
    <property type="entry name" value="PKD_2"/>
</dbReference>
<evidence type="ECO:0000256" key="14">
    <source>
        <dbReference type="SAM" id="MobiDB-lite"/>
    </source>
</evidence>
<organism evidence="17 18">
    <name type="scientific">Thecamonas trahens ATCC 50062</name>
    <dbReference type="NCBI Taxonomy" id="461836"/>
    <lineage>
        <taxon>Eukaryota</taxon>
        <taxon>Apusozoa</taxon>
        <taxon>Apusomonadida</taxon>
        <taxon>Apusomonadidae</taxon>
        <taxon>Thecamonas</taxon>
    </lineage>
</organism>
<comment type="similarity">
    <text evidence="3">Belongs to the polycystin family.</text>
</comment>
<feature type="region of interest" description="Disordered" evidence="14">
    <location>
        <begin position="695"/>
        <end position="718"/>
    </location>
</feature>
<dbReference type="AlphaFoldDB" id="A0A0L0D9F5"/>
<dbReference type="InterPro" id="IPR051223">
    <property type="entry name" value="Polycystin"/>
</dbReference>
<proteinExistence type="inferred from homology"/>
<dbReference type="PANTHER" id="PTHR10877:SF183">
    <property type="entry name" value="AT14535P-RELATED"/>
    <property type="match status" value="1"/>
</dbReference>
<dbReference type="GO" id="GO:0031410">
    <property type="term" value="C:cytoplasmic vesicle"/>
    <property type="evidence" value="ECO:0007669"/>
    <property type="project" value="UniProtKB-SubCell"/>
</dbReference>
<evidence type="ECO:0000259" key="16">
    <source>
        <dbReference type="PROSITE" id="PS50222"/>
    </source>
</evidence>
<dbReference type="eggNOG" id="KOG3599">
    <property type="taxonomic scope" value="Eukaryota"/>
</dbReference>
<feature type="compositionally biased region" description="Low complexity" evidence="14">
    <location>
        <begin position="786"/>
        <end position="809"/>
    </location>
</feature>
<dbReference type="RefSeq" id="XP_013762742.1">
    <property type="nucleotide sequence ID" value="XM_013907288.1"/>
</dbReference>
<keyword evidence="5 15" id="KW-0812">Transmembrane</keyword>
<evidence type="ECO:0000313" key="17">
    <source>
        <dbReference type="EMBL" id="KNC48686.1"/>
    </source>
</evidence>
<evidence type="ECO:0000256" key="6">
    <source>
        <dbReference type="ARBA" id="ARBA00022837"/>
    </source>
</evidence>
<dbReference type="Proteomes" id="UP000054408">
    <property type="component" value="Unassembled WGS sequence"/>
</dbReference>
<dbReference type="InterPro" id="IPR002048">
    <property type="entry name" value="EF_hand_dom"/>
</dbReference>
<sequence>MNTFKKIRDRVTVVRLGGDSSDDDEDAPSTGLSLSRLLYIRSWTFSTLRYFVFLTLFTIIVFGSRPSESAYYMSAQLRDILVQEEFPASASHIRKTFWDVATTDEMFQYMEGPLLEGLFPTVDYAGDPVPDSLSRAIYGYDQIVGLVRIRQVRIRKDTCSVADKFKRIVEHCYDSFKSSVVSKDPFGPPGNEWVWQADRQTLFGGVNGRLSLYPDDGFVVDLAKDKGNATQQISFLKQNKFVDLQTRLLAIEFSVYNANLNLFCVIRIAFELPEAGGVVPFAHFRTVKLLRYLSSMDYFVLVCELLLCAMVFMYVVEEVGELVQACRGKVTSASGEHRGWRAYFVDDMWNYLDVLNLSLFVVVIIFRIIMTITLEQMFDTGNFKSNAAYFNLQGVALMATQEININAINMLLCWIKTLKYLNHFDRIHQLSETLVRAAADTVLFMIMFLIIFFGYAQAGYMMFSADVEGFRTIFRSMESLVLSILGEFDYSQIERSNRYLAPLFFFSYMLLVFFVLLNVFIAIISSSFDSVREAAARRDAEQRVEQLLSGKVQRLSPWAQLKRAMLIMKDAMLVKRYHKRSLLIEKIRSGKGDINLDGMISRDEALTQLALNDEEAAEAFDQYDENEDNQLDADEIEAWLADLREEKLLLEEALSDFMELEQGLAETGKKLSREQIEHREEISKRLEDYKKRVARMGSSGDPGLRKLEIRKPNQGGPAPIDPNILRLAANAEPAAVTAAISDSHNTLMRFLESINTKIKVMNNRLKRLEDSSRQNMRTAAAAGVGTRSRAPTAAASTITARPTTSASAAARHKATFDIPGLATPSSRTPPHP</sequence>
<evidence type="ECO:0000313" key="18">
    <source>
        <dbReference type="Proteomes" id="UP000054408"/>
    </source>
</evidence>
<keyword evidence="7 15" id="KW-1133">Transmembrane helix</keyword>
<dbReference type="PROSITE" id="PS50222">
    <property type="entry name" value="EF_HAND_2"/>
    <property type="match status" value="1"/>
</dbReference>
<dbReference type="InterPro" id="IPR018247">
    <property type="entry name" value="EF_Hand_1_Ca_BS"/>
</dbReference>
<evidence type="ECO:0000256" key="11">
    <source>
        <dbReference type="ARBA" id="ARBA00023329"/>
    </source>
</evidence>
<dbReference type="Pfam" id="PF08016">
    <property type="entry name" value="PKD_channel"/>
    <property type="match status" value="1"/>
</dbReference>
<feature type="transmembrane region" description="Helical" evidence="15">
    <location>
        <begin position="505"/>
        <end position="528"/>
    </location>
</feature>
<feature type="domain" description="EF-hand" evidence="16">
    <location>
        <begin position="611"/>
        <end position="646"/>
    </location>
</feature>
<evidence type="ECO:0000256" key="5">
    <source>
        <dbReference type="ARBA" id="ARBA00022692"/>
    </source>
</evidence>
<evidence type="ECO:0000256" key="12">
    <source>
        <dbReference type="PIRSR" id="PIRSR603915-1"/>
    </source>
</evidence>
<keyword evidence="10 12" id="KW-0407">Ion channel</keyword>
<keyword evidence="12" id="KW-0109">Calcium transport</keyword>
<dbReference type="PANTHER" id="PTHR10877">
    <property type="entry name" value="POLYCYSTIN FAMILY MEMBER"/>
    <property type="match status" value="1"/>
</dbReference>
<dbReference type="FunFam" id="1.10.287.70:FF:000086">
    <property type="entry name" value="Polycystic kidney disease 2"/>
    <property type="match status" value="1"/>
</dbReference>